<comment type="caution">
    <text evidence="2">The sequence shown here is derived from an EMBL/GenBank/DDBJ whole genome shotgun (WGS) entry which is preliminary data.</text>
</comment>
<dbReference type="OrthoDB" id="2683868at2759"/>
<accession>A0A9P7EAH9</accession>
<dbReference type="EMBL" id="JABBWG010000018">
    <property type="protein sequence ID" value="KAG1815682.1"/>
    <property type="molecule type" value="Genomic_DNA"/>
</dbReference>
<evidence type="ECO:0000313" key="3">
    <source>
        <dbReference type="Proteomes" id="UP000807769"/>
    </source>
</evidence>
<keyword evidence="3" id="KW-1185">Reference proteome</keyword>
<gene>
    <name evidence="2" type="ORF">BJ212DRAFT_1357975</name>
</gene>
<name>A0A9P7EAH9_9AGAM</name>
<dbReference type="GeneID" id="64629810"/>
<proteinExistence type="predicted"/>
<evidence type="ECO:0000313" key="2">
    <source>
        <dbReference type="EMBL" id="KAG1815682.1"/>
    </source>
</evidence>
<protein>
    <submittedName>
        <fullName evidence="2">Uncharacterized protein</fullName>
    </submittedName>
</protein>
<evidence type="ECO:0000256" key="1">
    <source>
        <dbReference type="SAM" id="MobiDB-lite"/>
    </source>
</evidence>
<feature type="region of interest" description="Disordered" evidence="1">
    <location>
        <begin position="115"/>
        <end position="134"/>
    </location>
</feature>
<dbReference type="AlphaFoldDB" id="A0A9P7EAH9"/>
<organism evidence="2 3">
    <name type="scientific">Suillus subaureus</name>
    <dbReference type="NCBI Taxonomy" id="48587"/>
    <lineage>
        <taxon>Eukaryota</taxon>
        <taxon>Fungi</taxon>
        <taxon>Dikarya</taxon>
        <taxon>Basidiomycota</taxon>
        <taxon>Agaricomycotina</taxon>
        <taxon>Agaricomycetes</taxon>
        <taxon>Agaricomycetidae</taxon>
        <taxon>Boletales</taxon>
        <taxon>Suillineae</taxon>
        <taxon>Suillaceae</taxon>
        <taxon>Suillus</taxon>
    </lineage>
</organism>
<sequence length="425" mass="46022">MDVREIGLGRVIGCELRCIPPRFASHFRLEFFLVKSNSSSPQLKSCWGLKWSPKFYARGPSEFDIGVLTPDGKYNSLKIGGPLAMERGAQDSIANLKPSLRLPSTFHDADGQLGLRRREPPSSPSWRISVPASPVHTVHERTQDQTDFMCSHVTPADSSAPLIAPGRMEGTLPIHTPGSGTMLSSVQPLSEPYTSELSYALLPGHSPHSSQSCGAQSVGTPLQLHYLSPRIMPAVSQNPAALLYGVAPENNSSLERLVSDLGDAQARYLPPDSINAHSIPQVHVTTPAMQTLQATLLDSWNNLDFSPASATPMTCSTSFSADSSLIGELEQHHGPGVVIPMSELMRMGLENSPQSNEQLEAGMPDEYWQLHHILPCSSPMHQSRGLSPIDMSVDQLPGTGEGEDTTYNLSDTFLFSSVFHGAFAC</sequence>
<dbReference type="Proteomes" id="UP000807769">
    <property type="component" value="Unassembled WGS sequence"/>
</dbReference>
<reference evidence="2" key="1">
    <citation type="journal article" date="2020" name="New Phytol.">
        <title>Comparative genomics reveals dynamic genome evolution in host specialist ectomycorrhizal fungi.</title>
        <authorList>
            <person name="Lofgren L.A."/>
            <person name="Nguyen N.H."/>
            <person name="Vilgalys R."/>
            <person name="Ruytinx J."/>
            <person name="Liao H.L."/>
            <person name="Branco S."/>
            <person name="Kuo A."/>
            <person name="LaButti K."/>
            <person name="Lipzen A."/>
            <person name="Andreopoulos W."/>
            <person name="Pangilinan J."/>
            <person name="Riley R."/>
            <person name="Hundley H."/>
            <person name="Na H."/>
            <person name="Barry K."/>
            <person name="Grigoriev I.V."/>
            <person name="Stajich J.E."/>
            <person name="Kennedy P.G."/>
        </authorList>
    </citation>
    <scope>NUCLEOTIDE SEQUENCE</scope>
    <source>
        <strain evidence="2">MN1</strain>
    </source>
</reference>
<dbReference type="RefSeq" id="XP_041192613.1">
    <property type="nucleotide sequence ID" value="XM_041335793.1"/>
</dbReference>